<keyword evidence="4" id="KW-0254">Endocytosis</keyword>
<name>A0A9P5VQ13_9FUNG</name>
<dbReference type="PROSITE" id="PS51072">
    <property type="entry name" value="MHD"/>
    <property type="match status" value="1"/>
</dbReference>
<dbReference type="SMART" id="SM00055">
    <property type="entry name" value="FCH"/>
    <property type="match status" value="1"/>
</dbReference>
<dbReference type="Pfam" id="PF00611">
    <property type="entry name" value="FCH"/>
    <property type="match status" value="1"/>
</dbReference>
<reference evidence="7" key="1">
    <citation type="journal article" date="2020" name="Fungal Divers.">
        <title>Resolving the Mortierellaceae phylogeny through synthesis of multi-gene phylogenetics and phylogenomics.</title>
        <authorList>
            <person name="Vandepol N."/>
            <person name="Liber J."/>
            <person name="Desiro A."/>
            <person name="Na H."/>
            <person name="Kennedy M."/>
            <person name="Barry K."/>
            <person name="Grigoriev I.V."/>
            <person name="Miller A.N."/>
            <person name="O'Donnell K."/>
            <person name="Stajich J.E."/>
            <person name="Bonito G."/>
        </authorList>
    </citation>
    <scope>NUCLEOTIDE SEQUENCE</scope>
    <source>
        <strain evidence="7">NVP1</strain>
    </source>
</reference>
<feature type="compositionally biased region" description="Low complexity" evidence="5">
    <location>
        <begin position="494"/>
        <end position="508"/>
    </location>
</feature>
<accession>A0A9P5VQ13</accession>
<feature type="compositionally biased region" description="Basic and acidic residues" evidence="5">
    <location>
        <begin position="381"/>
        <end position="399"/>
    </location>
</feature>
<dbReference type="InterPro" id="IPR028565">
    <property type="entry name" value="MHD"/>
</dbReference>
<dbReference type="PANTHER" id="PTHR23065:SF7">
    <property type="entry name" value="NOSTRIN, ISOFORM H"/>
    <property type="match status" value="1"/>
</dbReference>
<dbReference type="AlphaFoldDB" id="A0A9P5VQ13"/>
<evidence type="ECO:0000313" key="8">
    <source>
        <dbReference type="Proteomes" id="UP000696485"/>
    </source>
</evidence>
<feature type="compositionally biased region" description="Basic and acidic residues" evidence="5">
    <location>
        <begin position="419"/>
        <end position="430"/>
    </location>
</feature>
<dbReference type="PANTHER" id="PTHR23065">
    <property type="entry name" value="PROLINE-SERINE-THREONINE PHOSPHATASE INTERACTING PROTEIN 1"/>
    <property type="match status" value="1"/>
</dbReference>
<dbReference type="InterPro" id="IPR018808">
    <property type="entry name" value="Muniscin_C"/>
</dbReference>
<dbReference type="Gene3D" id="1.20.1270.60">
    <property type="entry name" value="Arfaptin homology (AH) domain/BAR domain"/>
    <property type="match status" value="1"/>
</dbReference>
<evidence type="ECO:0000256" key="4">
    <source>
        <dbReference type="ARBA" id="ARBA00022583"/>
    </source>
</evidence>
<proteinExistence type="predicted"/>
<feature type="compositionally biased region" description="Polar residues" evidence="5">
    <location>
        <begin position="402"/>
        <end position="411"/>
    </location>
</feature>
<dbReference type="GO" id="GO:0006897">
    <property type="term" value="P:endocytosis"/>
    <property type="evidence" value="ECO:0007669"/>
    <property type="project" value="UniProtKB-KW"/>
</dbReference>
<evidence type="ECO:0000313" key="7">
    <source>
        <dbReference type="EMBL" id="KAF9336144.1"/>
    </source>
</evidence>
<feature type="compositionally biased region" description="Polar residues" evidence="5">
    <location>
        <begin position="431"/>
        <end position="448"/>
    </location>
</feature>
<gene>
    <name evidence="7" type="ORF">BG006_009555</name>
</gene>
<keyword evidence="2" id="KW-0963">Cytoplasm</keyword>
<dbReference type="GO" id="GO:0005737">
    <property type="term" value="C:cytoplasm"/>
    <property type="evidence" value="ECO:0007669"/>
    <property type="project" value="TreeGrafter"/>
</dbReference>
<keyword evidence="3" id="KW-0597">Phosphoprotein</keyword>
<evidence type="ECO:0000256" key="5">
    <source>
        <dbReference type="SAM" id="MobiDB-lite"/>
    </source>
</evidence>
<feature type="compositionally biased region" description="Low complexity" evidence="5">
    <location>
        <begin position="449"/>
        <end position="466"/>
    </location>
</feature>
<dbReference type="GO" id="GO:0043226">
    <property type="term" value="C:organelle"/>
    <property type="evidence" value="ECO:0007669"/>
    <property type="project" value="UniProtKB-ARBA"/>
</dbReference>
<dbReference type="GO" id="GO:0005886">
    <property type="term" value="C:plasma membrane"/>
    <property type="evidence" value="ECO:0007669"/>
    <property type="project" value="TreeGrafter"/>
</dbReference>
<feature type="compositionally biased region" description="Polar residues" evidence="5">
    <location>
        <begin position="299"/>
        <end position="309"/>
    </location>
</feature>
<comment type="caution">
    <text evidence="7">The sequence shown here is derived from an EMBL/GenBank/DDBJ whole genome shotgun (WGS) entry which is preliminary data.</text>
</comment>
<dbReference type="Proteomes" id="UP000696485">
    <property type="component" value="Unassembled WGS sequence"/>
</dbReference>
<evidence type="ECO:0000256" key="3">
    <source>
        <dbReference type="ARBA" id="ARBA00022553"/>
    </source>
</evidence>
<protein>
    <recommendedName>
        <fullName evidence="6">MHD domain-containing protein</fullName>
    </recommendedName>
</protein>
<feature type="region of interest" description="Disordered" evidence="5">
    <location>
        <begin position="554"/>
        <end position="573"/>
    </location>
</feature>
<feature type="domain" description="MHD" evidence="6">
    <location>
        <begin position="573"/>
        <end position="859"/>
    </location>
</feature>
<dbReference type="Pfam" id="PF10291">
    <property type="entry name" value="muHD"/>
    <property type="match status" value="1"/>
</dbReference>
<comment type="subcellular location">
    <subcellularLocation>
        <location evidence="1">Cytoplasm</location>
    </subcellularLocation>
</comment>
<keyword evidence="8" id="KW-1185">Reference proteome</keyword>
<evidence type="ECO:0000256" key="2">
    <source>
        <dbReference type="ARBA" id="ARBA00022490"/>
    </source>
</evidence>
<sequence length="860" mass="93407">MGYTEAFLTERPQDGLDAVQSRLRKGKLLHEQLANYFKERAHIEDLYAKSITKAFQKHFVSDTQALGAFAAPWDKLSAESTELATLHSQFSLRISNEIEKPLRDFPRTHPEWQNLTLAEANCNRIAKEFDEKQVKVTKYTRAVERVSGKKAEAAEQKLTDYSKQLESTRKAWRLEGPVVLQKYHSVDQSRLEHMKQMISMFEAIQTEIVLQIAEMSSRTSSSVTEFDPIMDIELFSSELSANLRSLGPNDGASIISAQSHPGNGDTVASLDAHRTNGSTHIRGMTASSQLSNVSYSTDRSFAQSKTGSVDISKPTESMEHARSGSGVLGSALDVPTNHVDAEGFTIPPPDNGPWSDTGVSSTYDDERSETSSFSQAPKMQMEIRQDSVSESNDEARAALERVSSTLKQTKTISRRHPGRREVRSMYHSEDSNSGFNSYQSSPLSSTAFTPDSSRDPSSSTSSPGSRVFFNTAAPHLQTSTPFSPAHPKASTLGLPSTSSPVLPQSSHSLPPPPISNGPASASSVGSLSVLGGQPLANEPESIFTIGNSAPTSPITALGAPASEAPGPHGHTGNQAWVASVVEKVHVHTQAGEVSKMMVTGEVILTLENTREEEEASTEPTPKRALLRLDQLQSLDKHIPNPAYLSNVQGTDGCYWIDLESLSAAVQQMNSAISTHGQGIVVLKYQVKIDAEEAKQTMIPLLIQPAWKCEPHQTSLLINYKANAQCKLTTTTTSGSDPALSQLGDLSFLVPVSGEVANVQSRPTGIWNTESNKMFWDVDPVHLGPNPEPHKLLARFEMNPTVGASQPSATAVKFRVQGQLLSDLQVTLEKEATTEEGNEDTGTSFGSVRLQVQSGRYLAMP</sequence>
<dbReference type="EMBL" id="JAAAUY010000070">
    <property type="protein sequence ID" value="KAF9336144.1"/>
    <property type="molecule type" value="Genomic_DNA"/>
</dbReference>
<dbReference type="InterPro" id="IPR001060">
    <property type="entry name" value="FCH_dom"/>
</dbReference>
<organism evidence="7 8">
    <name type="scientific">Podila minutissima</name>
    <dbReference type="NCBI Taxonomy" id="64525"/>
    <lineage>
        <taxon>Eukaryota</taxon>
        <taxon>Fungi</taxon>
        <taxon>Fungi incertae sedis</taxon>
        <taxon>Mucoromycota</taxon>
        <taxon>Mortierellomycotina</taxon>
        <taxon>Mortierellomycetes</taxon>
        <taxon>Mortierellales</taxon>
        <taxon>Mortierellaceae</taxon>
        <taxon>Podila</taxon>
    </lineage>
</organism>
<feature type="region of interest" description="Disordered" evidence="5">
    <location>
        <begin position="299"/>
        <end position="525"/>
    </location>
</feature>
<dbReference type="SUPFAM" id="SSF103657">
    <property type="entry name" value="BAR/IMD domain-like"/>
    <property type="match status" value="1"/>
</dbReference>
<evidence type="ECO:0000256" key="1">
    <source>
        <dbReference type="ARBA" id="ARBA00004496"/>
    </source>
</evidence>
<dbReference type="InterPro" id="IPR027267">
    <property type="entry name" value="AH/BAR_dom_sf"/>
</dbReference>
<evidence type="ECO:0000259" key="6">
    <source>
        <dbReference type="PROSITE" id="PS51072"/>
    </source>
</evidence>